<keyword evidence="3 5" id="KW-0479">Metal-binding</keyword>
<reference evidence="7 8" key="1">
    <citation type="journal article" date="2024" name="BMC Biol.">
        <title>Comparative genomics of Ascetosporea gives new insight into the evolutionary basis for animal parasitism in Rhizaria.</title>
        <authorList>
            <person name="Hiltunen Thoren M."/>
            <person name="Onut-Brannstrom I."/>
            <person name="Alfjorden A."/>
            <person name="Peckova H."/>
            <person name="Swords F."/>
            <person name="Hooper C."/>
            <person name="Holzer A.S."/>
            <person name="Bass D."/>
            <person name="Burki F."/>
        </authorList>
    </citation>
    <scope>NUCLEOTIDE SEQUENCE [LARGE SCALE GENOMIC DNA]</scope>
    <source>
        <strain evidence="7">20-A016</strain>
    </source>
</reference>
<evidence type="ECO:0000256" key="1">
    <source>
        <dbReference type="ARBA" id="ARBA00007513"/>
    </source>
</evidence>
<name>A0ABV2AQK7_9EUKA</name>
<dbReference type="InterPro" id="IPR012347">
    <property type="entry name" value="Ferritin-like"/>
</dbReference>
<dbReference type="EC" id="1.16.3.1" evidence="5"/>
<evidence type="ECO:0000256" key="4">
    <source>
        <dbReference type="ARBA" id="ARBA00023004"/>
    </source>
</evidence>
<dbReference type="PANTHER" id="PTHR11431:SF127">
    <property type="entry name" value="BACTERIAL NON-HEME FERRITIN"/>
    <property type="match status" value="1"/>
</dbReference>
<dbReference type="InterPro" id="IPR009078">
    <property type="entry name" value="Ferritin-like_SF"/>
</dbReference>
<dbReference type="PROSITE" id="PS50905">
    <property type="entry name" value="FERRITIN_LIKE"/>
    <property type="match status" value="1"/>
</dbReference>
<keyword evidence="2 5" id="KW-0409">Iron storage</keyword>
<comment type="similarity">
    <text evidence="1 5">Belongs to the ferritin family.</text>
</comment>
<evidence type="ECO:0000256" key="2">
    <source>
        <dbReference type="ARBA" id="ARBA00022434"/>
    </source>
</evidence>
<organism evidence="7 8">
    <name type="scientific">Bonamia ostreae</name>
    <dbReference type="NCBI Taxonomy" id="126728"/>
    <lineage>
        <taxon>Eukaryota</taxon>
        <taxon>Sar</taxon>
        <taxon>Rhizaria</taxon>
        <taxon>Endomyxa</taxon>
        <taxon>Ascetosporea</taxon>
        <taxon>Haplosporida</taxon>
        <taxon>Bonamia</taxon>
    </lineage>
</organism>
<keyword evidence="8" id="KW-1185">Reference proteome</keyword>
<proteinExistence type="inferred from homology"/>
<dbReference type="SUPFAM" id="SSF47240">
    <property type="entry name" value="Ferritin-like"/>
    <property type="match status" value="1"/>
</dbReference>
<dbReference type="Gene3D" id="1.20.1260.10">
    <property type="match status" value="1"/>
</dbReference>
<sequence length="161" mass="18790">MVRILDRELETLLNEQANLELQASYKYLSASFKANELDLNRIEKFLLEQSAEERLHALDFYAFIQKKNGKAVFRPVEIDLPKMESPEDIFKFAYDSEILVSEKINNIIEKANAKDPEVAIFLMDYAKKQTEEIDIALGNLKMAKDFGKEKINCRFLDREFD</sequence>
<dbReference type="Pfam" id="PF00210">
    <property type="entry name" value="Ferritin"/>
    <property type="match status" value="1"/>
</dbReference>
<protein>
    <recommendedName>
        <fullName evidence="5">Ferritin</fullName>
        <ecNumber evidence="5">1.16.3.1</ecNumber>
    </recommendedName>
</protein>
<comment type="catalytic activity">
    <reaction evidence="5">
        <text>4 Fe(2+) + O2 + 4 H(+) = 4 Fe(3+) + 2 H2O</text>
        <dbReference type="Rhea" id="RHEA:11148"/>
        <dbReference type="ChEBI" id="CHEBI:15377"/>
        <dbReference type="ChEBI" id="CHEBI:15378"/>
        <dbReference type="ChEBI" id="CHEBI:15379"/>
        <dbReference type="ChEBI" id="CHEBI:29033"/>
        <dbReference type="ChEBI" id="CHEBI:29034"/>
        <dbReference type="EC" id="1.16.3.1"/>
    </reaction>
</comment>
<feature type="domain" description="Ferritin-like diiron" evidence="6">
    <location>
        <begin position="3"/>
        <end position="147"/>
    </location>
</feature>
<comment type="caution">
    <text evidence="7">The sequence shown here is derived from an EMBL/GenBank/DDBJ whole genome shotgun (WGS) entry which is preliminary data.</text>
</comment>
<dbReference type="PANTHER" id="PTHR11431">
    <property type="entry name" value="FERRITIN"/>
    <property type="match status" value="1"/>
</dbReference>
<dbReference type="InterPro" id="IPR009040">
    <property type="entry name" value="Ferritin-like_diiron"/>
</dbReference>
<evidence type="ECO:0000313" key="8">
    <source>
        <dbReference type="Proteomes" id="UP001439008"/>
    </source>
</evidence>
<keyword evidence="5" id="KW-0560">Oxidoreductase</keyword>
<evidence type="ECO:0000259" key="6">
    <source>
        <dbReference type="PROSITE" id="PS50905"/>
    </source>
</evidence>
<keyword evidence="4 5" id="KW-0408">Iron</keyword>
<dbReference type="EMBL" id="JBDODL010001985">
    <property type="protein sequence ID" value="MES1921955.1"/>
    <property type="molecule type" value="Genomic_DNA"/>
</dbReference>
<comment type="function">
    <text evidence="5">Stores iron in a soluble, non-toxic, readily available form. Important for iron homeostasis. Iron is taken up in the ferrous form and deposited as ferric hydroxides after oxidation.</text>
</comment>
<evidence type="ECO:0000313" key="7">
    <source>
        <dbReference type="EMBL" id="MES1921955.1"/>
    </source>
</evidence>
<dbReference type="Proteomes" id="UP001439008">
    <property type="component" value="Unassembled WGS sequence"/>
</dbReference>
<dbReference type="InterPro" id="IPR001519">
    <property type="entry name" value="Ferritin"/>
</dbReference>
<evidence type="ECO:0000256" key="3">
    <source>
        <dbReference type="ARBA" id="ARBA00022723"/>
    </source>
</evidence>
<evidence type="ECO:0000256" key="5">
    <source>
        <dbReference type="RuleBase" id="RU361145"/>
    </source>
</evidence>
<gene>
    <name evidence="7" type="ORF">MHBO_003480</name>
</gene>
<dbReference type="InterPro" id="IPR008331">
    <property type="entry name" value="Ferritin_DPS_dom"/>
</dbReference>
<accession>A0ABV2AQK7</accession>